<accession>A0A6J6NLR3</accession>
<organism evidence="1">
    <name type="scientific">freshwater metagenome</name>
    <dbReference type="NCBI Taxonomy" id="449393"/>
    <lineage>
        <taxon>unclassified sequences</taxon>
        <taxon>metagenomes</taxon>
        <taxon>ecological metagenomes</taxon>
    </lineage>
</organism>
<protein>
    <submittedName>
        <fullName evidence="1">Unannotated protein</fullName>
    </submittedName>
</protein>
<proteinExistence type="predicted"/>
<evidence type="ECO:0000313" key="1">
    <source>
        <dbReference type="EMBL" id="CAB4687641.1"/>
    </source>
</evidence>
<sequence length="258" mass="29774">MITYDLAILDVEASIKKLTAKIYERGKSNTVRVFINQHKIALEDAQECQKTSLHRYLTGGHCSCGLSVEVTDDEPFSITQERVFRARGHVDHVKGDLTKLFVRKWPAINTDGEFFSWWCTECGYLGAAEPNSGISSSDHPLHECRSELYRRDLLRLLRASVVRVPHAHWNNATRAFAEKIEYTLDAESEFMEFMQSKELASKGKPSWFVFCSLCNAPVSKMHDVQVDGWMYESREQHRDTHIVDREISWNKIDRDNES</sequence>
<gene>
    <name evidence="1" type="ORF">UFOPK2370_00739</name>
</gene>
<name>A0A6J6NLR3_9ZZZZ</name>
<dbReference type="AlphaFoldDB" id="A0A6J6NLR3"/>
<dbReference type="EMBL" id="CAEZXK010000016">
    <property type="protein sequence ID" value="CAB4687641.1"/>
    <property type="molecule type" value="Genomic_DNA"/>
</dbReference>
<reference evidence="1" key="1">
    <citation type="submission" date="2020-05" db="EMBL/GenBank/DDBJ databases">
        <authorList>
            <person name="Chiriac C."/>
            <person name="Salcher M."/>
            <person name="Ghai R."/>
            <person name="Kavagutti S V."/>
        </authorList>
    </citation>
    <scope>NUCLEOTIDE SEQUENCE</scope>
</reference>